<feature type="compositionally biased region" description="Polar residues" evidence="1">
    <location>
        <begin position="1"/>
        <end position="20"/>
    </location>
</feature>
<evidence type="ECO:0000313" key="4">
    <source>
        <dbReference type="Proteomes" id="UP001153069"/>
    </source>
</evidence>
<evidence type="ECO:0000256" key="1">
    <source>
        <dbReference type="SAM" id="MobiDB-lite"/>
    </source>
</evidence>
<feature type="transmembrane region" description="Helical" evidence="2">
    <location>
        <begin position="63"/>
        <end position="85"/>
    </location>
</feature>
<dbReference type="Proteomes" id="UP001153069">
    <property type="component" value="Unassembled WGS sequence"/>
</dbReference>
<dbReference type="EMBL" id="CAICTM010001536">
    <property type="protein sequence ID" value="CAB9524448.1"/>
    <property type="molecule type" value="Genomic_DNA"/>
</dbReference>
<keyword evidence="4" id="KW-1185">Reference proteome</keyword>
<organism evidence="3 4">
    <name type="scientific">Seminavis robusta</name>
    <dbReference type="NCBI Taxonomy" id="568900"/>
    <lineage>
        <taxon>Eukaryota</taxon>
        <taxon>Sar</taxon>
        <taxon>Stramenopiles</taxon>
        <taxon>Ochrophyta</taxon>
        <taxon>Bacillariophyta</taxon>
        <taxon>Bacillariophyceae</taxon>
        <taxon>Bacillariophycidae</taxon>
        <taxon>Naviculales</taxon>
        <taxon>Naviculaceae</taxon>
        <taxon>Seminavis</taxon>
    </lineage>
</organism>
<gene>
    <name evidence="3" type="ORF">SEMRO_1538_G280800.1</name>
</gene>
<keyword evidence="2" id="KW-1133">Transmembrane helix</keyword>
<dbReference type="AlphaFoldDB" id="A0A9N8EPJ5"/>
<proteinExistence type="predicted"/>
<accession>A0A9N8EPJ5</accession>
<keyword evidence="2" id="KW-0812">Transmembrane</keyword>
<comment type="caution">
    <text evidence="3">The sequence shown here is derived from an EMBL/GenBank/DDBJ whole genome shotgun (WGS) entry which is preliminary data.</text>
</comment>
<keyword evidence="2" id="KW-0472">Membrane</keyword>
<evidence type="ECO:0000256" key="2">
    <source>
        <dbReference type="SAM" id="Phobius"/>
    </source>
</evidence>
<feature type="transmembrane region" description="Helical" evidence="2">
    <location>
        <begin position="187"/>
        <end position="205"/>
    </location>
</feature>
<feature type="region of interest" description="Disordered" evidence="1">
    <location>
        <begin position="1"/>
        <end position="32"/>
    </location>
</feature>
<reference evidence="3" key="1">
    <citation type="submission" date="2020-06" db="EMBL/GenBank/DDBJ databases">
        <authorList>
            <consortium name="Plant Systems Biology data submission"/>
        </authorList>
    </citation>
    <scope>NUCLEOTIDE SEQUENCE</scope>
    <source>
        <strain evidence="3">D6</strain>
    </source>
</reference>
<evidence type="ECO:0000313" key="3">
    <source>
        <dbReference type="EMBL" id="CAB9524448.1"/>
    </source>
</evidence>
<protein>
    <submittedName>
        <fullName evidence="3">Uncharacterized protein</fullName>
    </submittedName>
</protein>
<sequence>MTGTSSPTATADNGRSSLGGTTMRFDGRAGSGTGDGVCKRVRDFFGSNSAFESKKTTVTTSRFWILIAFALFAAGYICGDIQLGAYDSHNLATVTKEDVLQIVTVAKEDVLQIVQQHARYSNQDHNMPTLTKADVLQMIKQHSSRDVSTPTTKQMLEVVPFTGSNFTSKKFDSQGLQIELQLTMSKIVLLLAFCFVAGVYLGSCLQPTLLQNLNRASTLPKDDTLDVAQPCLPETNVPPLTKDNVCQIVQICIDGANVSTLTTNDVVDVFNHCFQEAKISTITKEDIIEIYQTSHNA</sequence>
<name>A0A9N8EPJ5_9STRA</name>